<evidence type="ECO:0000313" key="3">
    <source>
        <dbReference type="Proteomes" id="UP000182661"/>
    </source>
</evidence>
<organism evidence="2 3">
    <name type="scientific">Pararhizobium antarcticum</name>
    <dbReference type="NCBI Taxonomy" id="1798805"/>
    <lineage>
        <taxon>Bacteria</taxon>
        <taxon>Pseudomonadati</taxon>
        <taxon>Pseudomonadota</taxon>
        <taxon>Alphaproteobacteria</taxon>
        <taxon>Hyphomicrobiales</taxon>
        <taxon>Rhizobiaceae</taxon>
        <taxon>Rhizobium/Agrobacterium group</taxon>
        <taxon>Pararhizobium</taxon>
    </lineage>
</organism>
<name>A0A657LT09_9HYPH</name>
<reference evidence="2 3" key="1">
    <citation type="submission" date="2016-02" db="EMBL/GenBank/DDBJ databases">
        <title>Genome sequencing of a beta-galactosidase producing bacteria Rhizobium sp. 59.</title>
        <authorList>
            <person name="Wang D."/>
            <person name="Kot W."/>
            <person name="Qin Y."/>
            <person name="Hansen L."/>
            <person name="Naqvi K."/>
            <person name="Rensing C."/>
        </authorList>
    </citation>
    <scope>NUCLEOTIDE SEQUENCE [LARGE SCALE GENOMIC DNA]</scope>
    <source>
        <strain evidence="2 3">59</strain>
    </source>
</reference>
<dbReference type="EMBL" id="LSRP01000082">
    <property type="protein sequence ID" value="OJF97610.1"/>
    <property type="molecule type" value="Genomic_DNA"/>
</dbReference>
<dbReference type="InterPro" id="IPR046633">
    <property type="entry name" value="DUF6745"/>
</dbReference>
<dbReference type="AlphaFoldDB" id="A0A657LT09"/>
<evidence type="ECO:0000313" key="2">
    <source>
        <dbReference type="EMBL" id="OJF97610.1"/>
    </source>
</evidence>
<keyword evidence="3" id="KW-1185">Reference proteome</keyword>
<proteinExistence type="predicted"/>
<protein>
    <recommendedName>
        <fullName evidence="1">DUF6745 domain-containing protein</fullName>
    </recommendedName>
</protein>
<evidence type="ECO:0000259" key="1">
    <source>
        <dbReference type="Pfam" id="PF20530"/>
    </source>
</evidence>
<dbReference type="Proteomes" id="UP000182661">
    <property type="component" value="Unassembled WGS sequence"/>
</dbReference>
<accession>A0A657LT09</accession>
<dbReference type="Pfam" id="PF20530">
    <property type="entry name" value="DUF6745"/>
    <property type="match status" value="1"/>
</dbReference>
<feature type="domain" description="DUF6745" evidence="1">
    <location>
        <begin position="30"/>
        <end position="196"/>
    </location>
</feature>
<gene>
    <name evidence="2" type="ORF">AX760_16755</name>
</gene>
<dbReference type="OrthoDB" id="871648at2"/>
<comment type="caution">
    <text evidence="2">The sequence shown here is derived from an EMBL/GenBank/DDBJ whole genome shotgun (WGS) entry which is preliminary data.</text>
</comment>
<dbReference type="RefSeq" id="WP_071832983.1">
    <property type="nucleotide sequence ID" value="NZ_LSRP01000082.1"/>
</dbReference>
<sequence>MWAGYDCYLTACRDILGLELVSHAGYAHWEQAAIHGGFRVMHEEFFLVSDFPETLKVDDQNRPHCETGPSHRWRDGWSLYHWHGVQIPSEWVEDKSSLSARTALTWENIEQRRCALEIVGWHNVLRELNAKVVDEHPDPLCGALVEVQLPDLDRKSRFIHAQCGTKREFAIGVPPDVKTVVEAQAWLTGLPVENFQFPTVRT</sequence>